<sequence>MTEHITEANIMTLMMKETDSLNTDDTVSNASTVSHYALLSFESSDQYLHDYASALDRFDVAIVRCIPYFGYENLTDLTVISPTIKIMKYMPPRLESLTLVKTLFDPISLGEVYTHIINISIMVVPYFDFSIFPNATIIRAIAVDTVVFAELHPEVNYLKLIVGCNIDLNPFINVSHIVISALYKNIFVYNASLVDAEIINGLSVIFDNEYITYYFEKKKFLSDDDEFMDDWGEHQLTNYRADVSIDYDKSNNNIGDLFYFLLANNKYTIDYSRLLDENNDEDDVNKTLADFII</sequence>
<reference evidence="1" key="1">
    <citation type="journal article" date="2020" name="Nature">
        <title>Giant virus diversity and host interactions through global metagenomics.</title>
        <authorList>
            <person name="Schulz F."/>
            <person name="Roux S."/>
            <person name="Paez-Espino D."/>
            <person name="Jungbluth S."/>
            <person name="Walsh D.A."/>
            <person name="Denef V.J."/>
            <person name="McMahon K.D."/>
            <person name="Konstantinidis K.T."/>
            <person name="Eloe-Fadrosh E.A."/>
            <person name="Kyrpides N.C."/>
            <person name="Woyke T."/>
        </authorList>
    </citation>
    <scope>NUCLEOTIDE SEQUENCE</scope>
    <source>
        <strain evidence="1">GVMAG-M-3300010160-26</strain>
    </source>
</reference>
<name>A0A6C0BC19_9ZZZZ</name>
<accession>A0A6C0BC19</accession>
<proteinExistence type="predicted"/>
<dbReference type="AlphaFoldDB" id="A0A6C0BC19"/>
<dbReference type="EMBL" id="MN739115">
    <property type="protein sequence ID" value="QHS89656.1"/>
    <property type="molecule type" value="Genomic_DNA"/>
</dbReference>
<organism evidence="1">
    <name type="scientific">viral metagenome</name>
    <dbReference type="NCBI Taxonomy" id="1070528"/>
    <lineage>
        <taxon>unclassified sequences</taxon>
        <taxon>metagenomes</taxon>
        <taxon>organismal metagenomes</taxon>
    </lineage>
</organism>
<evidence type="ECO:0000313" key="1">
    <source>
        <dbReference type="EMBL" id="QHS89656.1"/>
    </source>
</evidence>
<protein>
    <submittedName>
        <fullName evidence="1">Uncharacterized protein</fullName>
    </submittedName>
</protein>